<proteinExistence type="predicted"/>
<feature type="domain" description="Abortive infection protein-like C-terminal" evidence="2">
    <location>
        <begin position="181"/>
        <end position="250"/>
    </location>
</feature>
<name>A0ABX5ERE0_9BACL</name>
<dbReference type="Pfam" id="PF14355">
    <property type="entry name" value="Abi_C"/>
    <property type="match status" value="1"/>
</dbReference>
<gene>
    <name evidence="3" type="ORF">CLV36_1028</name>
</gene>
<feature type="coiled-coil region" evidence="1">
    <location>
        <begin position="93"/>
        <end position="145"/>
    </location>
</feature>
<dbReference type="RefSeq" id="WP_181352793.1">
    <property type="nucleotide sequence ID" value="NZ_PVTZ01000002.1"/>
</dbReference>
<keyword evidence="4" id="KW-1185">Reference proteome</keyword>
<protein>
    <submittedName>
        <fullName evidence="3">HEPN domain-containing protein</fullName>
    </submittedName>
</protein>
<keyword evidence="1" id="KW-0175">Coiled coil</keyword>
<evidence type="ECO:0000313" key="4">
    <source>
        <dbReference type="Proteomes" id="UP000238836"/>
    </source>
</evidence>
<dbReference type="InterPro" id="IPR026001">
    <property type="entry name" value="Abi-like_C"/>
</dbReference>
<dbReference type="Proteomes" id="UP000238836">
    <property type="component" value="Unassembled WGS sequence"/>
</dbReference>
<evidence type="ECO:0000256" key="1">
    <source>
        <dbReference type="SAM" id="Coils"/>
    </source>
</evidence>
<evidence type="ECO:0000313" key="3">
    <source>
        <dbReference type="EMBL" id="PRZ16304.1"/>
    </source>
</evidence>
<evidence type="ECO:0000259" key="2">
    <source>
        <dbReference type="Pfam" id="PF14355"/>
    </source>
</evidence>
<dbReference type="EMBL" id="PVTZ01000002">
    <property type="protein sequence ID" value="PRZ16304.1"/>
    <property type="molecule type" value="Genomic_DNA"/>
</dbReference>
<organism evidence="3 4">
    <name type="scientific">Laceyella sediminis</name>
    <dbReference type="NCBI Taxonomy" id="573074"/>
    <lineage>
        <taxon>Bacteria</taxon>
        <taxon>Bacillati</taxon>
        <taxon>Bacillota</taxon>
        <taxon>Bacilli</taxon>
        <taxon>Bacillales</taxon>
        <taxon>Thermoactinomycetaceae</taxon>
        <taxon>Laceyella</taxon>
    </lineage>
</organism>
<reference evidence="3 4" key="1">
    <citation type="submission" date="2018-03" db="EMBL/GenBank/DDBJ databases">
        <title>Genomic Encyclopedia of Archaeal and Bacterial Type Strains, Phase II (KMG-II): from individual species to whole genera.</title>
        <authorList>
            <person name="Goeker M."/>
        </authorList>
    </citation>
    <scope>NUCLEOTIDE SEQUENCE [LARGE SCALE GENOMIC DNA]</scope>
    <source>
        <strain evidence="3 4">RHA1</strain>
    </source>
</reference>
<comment type="caution">
    <text evidence="3">The sequence shown here is derived from an EMBL/GenBank/DDBJ whole genome shotgun (WGS) entry which is preliminary data.</text>
</comment>
<sequence>MLTGIHIQKLVYKYIEVHSGYLGDFSYKTHAEFYPLYCDLDIDPYEYEGTTKERFISILKSSNASTQAKIIRGIFEKYPLSYFEQKNYTKEEIEEKRKIYEEFQDVIKDLENEVYLQPLDLKQYNDLVERALDEAETLIKEHDATSALDRTHTAMHGYLKEICKNANLQCKKHDSITNLFKLIKNEHPVFLNELEKDEYVKAIINSISNVLDKLNTIRNRSSLAHPNEKLLKPEEAMFVVNISRAVLYYVKTKSDGSS</sequence>
<accession>A0ABX5ERE0</accession>